<accession>A0ABQ8T9Y2</accession>
<reference evidence="2 3" key="1">
    <citation type="journal article" date="2022" name="Allergy">
        <title>Genome assembly and annotation of Periplaneta americana reveal a comprehensive cockroach allergen profile.</title>
        <authorList>
            <person name="Wang L."/>
            <person name="Xiong Q."/>
            <person name="Saelim N."/>
            <person name="Wang L."/>
            <person name="Nong W."/>
            <person name="Wan A.T."/>
            <person name="Shi M."/>
            <person name="Liu X."/>
            <person name="Cao Q."/>
            <person name="Hui J.H.L."/>
            <person name="Sookrung N."/>
            <person name="Leung T.F."/>
            <person name="Tungtrongchitr A."/>
            <person name="Tsui S.K.W."/>
        </authorList>
    </citation>
    <scope>NUCLEOTIDE SEQUENCE [LARGE SCALE GENOMIC DNA]</scope>
    <source>
        <strain evidence="2">PWHHKU_190912</strain>
    </source>
</reference>
<evidence type="ECO:0000313" key="3">
    <source>
        <dbReference type="Proteomes" id="UP001148838"/>
    </source>
</evidence>
<organism evidence="2 3">
    <name type="scientific">Periplaneta americana</name>
    <name type="common">American cockroach</name>
    <name type="synonym">Blatta americana</name>
    <dbReference type="NCBI Taxonomy" id="6978"/>
    <lineage>
        <taxon>Eukaryota</taxon>
        <taxon>Metazoa</taxon>
        <taxon>Ecdysozoa</taxon>
        <taxon>Arthropoda</taxon>
        <taxon>Hexapoda</taxon>
        <taxon>Insecta</taxon>
        <taxon>Pterygota</taxon>
        <taxon>Neoptera</taxon>
        <taxon>Polyneoptera</taxon>
        <taxon>Dictyoptera</taxon>
        <taxon>Blattodea</taxon>
        <taxon>Blattoidea</taxon>
        <taxon>Blattidae</taxon>
        <taxon>Blattinae</taxon>
        <taxon>Periplaneta</taxon>
    </lineage>
</organism>
<gene>
    <name evidence="2" type="ORF">ANN_05007</name>
</gene>
<keyword evidence="3" id="KW-1185">Reference proteome</keyword>
<name>A0ABQ8T9Y2_PERAM</name>
<sequence>MNFFVWSVVLNGAETWTSRRSEEKRIEAFEMQEEIYGGFSASYTELGRQHSLKCAKGKRCSPVCPVVQQEEIESIPSSSYESTMVHCVYRGSYFTTLYQHLSYLESECDEDNNAGDMIPGSSTESYPAFAHIGLRENSGKNLNQIARGKNARQCHTALLEACGRETLSYRTVARWVHAFRCGREDVHQKPRAGRTAFLSHCGQRTASRTPATAAGTPAETVIISPLPLHVLIVTVTITMKRKSGGRQVVRGPLVRLLVFTQPLVATNMRKSYARAGGSPSCGDIITVSAGVPAAVPGVRAAVRWPQCERKAMHCHNEVETLAHVLGSCPHGEGLRSATHHQVRSIIATALKDADYNTFEEVYGLSVTGSTRRIDIIAFKESTRSGFIIDPTVRFETNEEQPAEVDKEKRIFTILPFHITFKITS</sequence>
<feature type="domain" description="Mos1 transposase HTH" evidence="1">
    <location>
        <begin position="144"/>
        <end position="182"/>
    </location>
</feature>
<evidence type="ECO:0000259" key="1">
    <source>
        <dbReference type="Pfam" id="PF17906"/>
    </source>
</evidence>
<proteinExistence type="predicted"/>
<dbReference type="EMBL" id="JAJSOF020000013">
    <property type="protein sequence ID" value="KAJ4443339.1"/>
    <property type="molecule type" value="Genomic_DNA"/>
</dbReference>
<protein>
    <recommendedName>
        <fullName evidence="1">Mos1 transposase HTH domain-containing protein</fullName>
    </recommendedName>
</protein>
<dbReference type="Proteomes" id="UP001148838">
    <property type="component" value="Unassembled WGS sequence"/>
</dbReference>
<comment type="caution">
    <text evidence="2">The sequence shown here is derived from an EMBL/GenBank/DDBJ whole genome shotgun (WGS) entry which is preliminary data.</text>
</comment>
<dbReference type="Pfam" id="PF17906">
    <property type="entry name" value="HTH_48"/>
    <property type="match status" value="1"/>
</dbReference>
<evidence type="ECO:0000313" key="2">
    <source>
        <dbReference type="EMBL" id="KAJ4443339.1"/>
    </source>
</evidence>
<dbReference type="InterPro" id="IPR041426">
    <property type="entry name" value="Mos1_HTH"/>
</dbReference>